<evidence type="ECO:0000313" key="1">
    <source>
        <dbReference type="EMBL" id="BDI18562.1"/>
    </source>
</evidence>
<dbReference type="RefSeq" id="WP_251956149.1">
    <property type="nucleotide sequence ID" value="NZ_AP025732.1"/>
</dbReference>
<proteinExistence type="predicted"/>
<dbReference type="Proteomes" id="UP001055453">
    <property type="component" value="Chromosome"/>
</dbReference>
<sequence>MTIRVFYNTSDDSSDPHVMLDEETYNAIKSLANRLNIPPEKVLVLAIERLRGAQATSEKLEKQLIEILTR</sequence>
<protein>
    <submittedName>
        <fullName evidence="1">Uncharacterized protein</fullName>
    </submittedName>
</protein>
<organism evidence="1 2">
    <name type="scientific">Nostoc cf. commune SO-36</name>
    <dbReference type="NCBI Taxonomy" id="449208"/>
    <lineage>
        <taxon>Bacteria</taxon>
        <taxon>Bacillati</taxon>
        <taxon>Cyanobacteriota</taxon>
        <taxon>Cyanophyceae</taxon>
        <taxon>Nostocales</taxon>
        <taxon>Nostocaceae</taxon>
        <taxon>Nostoc</taxon>
    </lineage>
</organism>
<gene>
    <name evidence="1" type="ORF">ANSO36C_43640</name>
</gene>
<accession>A0ABN6QAU0</accession>
<evidence type="ECO:0000313" key="2">
    <source>
        <dbReference type="Proteomes" id="UP001055453"/>
    </source>
</evidence>
<keyword evidence="2" id="KW-1185">Reference proteome</keyword>
<dbReference type="EMBL" id="AP025732">
    <property type="protein sequence ID" value="BDI18562.1"/>
    <property type="molecule type" value="Genomic_DNA"/>
</dbReference>
<reference evidence="1" key="1">
    <citation type="submission" date="2022-04" db="EMBL/GenBank/DDBJ databases">
        <title>Complete genome sequence of a cyanobacterium, Nostoc sp. SO-36, isolated in Antarctica.</title>
        <authorList>
            <person name="Kanesaki Y."/>
            <person name="Effendi D."/>
            <person name="Sakamoto T."/>
            <person name="Ohtani S."/>
            <person name="Awai K."/>
        </authorList>
    </citation>
    <scope>NUCLEOTIDE SEQUENCE</scope>
    <source>
        <strain evidence="1">SO-36</strain>
    </source>
</reference>
<name>A0ABN6QAU0_NOSCO</name>